<evidence type="ECO:0008006" key="3">
    <source>
        <dbReference type="Google" id="ProtNLM"/>
    </source>
</evidence>
<dbReference type="InterPro" id="IPR029063">
    <property type="entry name" value="SAM-dependent_MTases_sf"/>
</dbReference>
<gene>
    <name evidence="1" type="ORF">HKX02_15885</name>
</gene>
<proteinExistence type="predicted"/>
<sequence length="454" mass="51202">MFNNEASATHYSPEVFEKLETNAHLLDRLSSRYPVEESPEFASLVRPSDRDEPNQRLFHYREGYTVELCRRLIVEDRGPVLDPFCGFGSTLLAAKEKSLKAIGFDVNPLAICVTQAKTANYEKEDVADFRRFRDSVESVRSIDHRAASPDLKIIDKLFQADILSALNVFKARLQSVSNDKVRRLAFVCWLAILEDVSNVYREGNGVKYRNRVRRGNEYTTVPYDVWASQRFPEDKFAFVKDSYFQKLEIALADIEMQRVSCEPSVIEGDSLSLGRFVPPGSVGQAVFSPPYCNLFNYIKAYKLELWMGGFIQNYVDVRKLTAKGIRSRLEGLTAHEDPVDHEVEQFAHLVERADTWSDAIPAVVRGYFSDMKAVLSAIHEALRPGGRSSVIVGNSALGGVLIPTDLLLASIAEKVGFSVVGLKVARHLTTSSQQKKNLAQFKTYMRETIIELQK</sequence>
<dbReference type="RefSeq" id="WP_171318489.1">
    <property type="nucleotide sequence ID" value="NZ_JABFCY010000010.1"/>
</dbReference>
<dbReference type="Proteomes" id="UP000574931">
    <property type="component" value="Unassembled WGS sequence"/>
</dbReference>
<protein>
    <recommendedName>
        <fullName evidence="3">Modification methylase</fullName>
    </recommendedName>
</protein>
<evidence type="ECO:0000313" key="2">
    <source>
        <dbReference type="Proteomes" id="UP000574931"/>
    </source>
</evidence>
<organism evidence="1 2">
    <name type="scientific">Ochrobactrum soli</name>
    <dbReference type="NCBI Taxonomy" id="2448455"/>
    <lineage>
        <taxon>Bacteria</taxon>
        <taxon>Pseudomonadati</taxon>
        <taxon>Pseudomonadota</taxon>
        <taxon>Alphaproteobacteria</taxon>
        <taxon>Hyphomicrobiales</taxon>
        <taxon>Brucellaceae</taxon>
        <taxon>Brucella/Ochrobactrum group</taxon>
        <taxon>Ochrobactrum</taxon>
    </lineage>
</organism>
<dbReference type="AlphaFoldDB" id="A0A849KJ02"/>
<keyword evidence="2" id="KW-1185">Reference proteome</keyword>
<dbReference type="EMBL" id="JABFCY010000010">
    <property type="protein sequence ID" value="NNU61715.1"/>
    <property type="molecule type" value="Genomic_DNA"/>
</dbReference>
<name>A0A849KJ02_9HYPH</name>
<evidence type="ECO:0000313" key="1">
    <source>
        <dbReference type="EMBL" id="NNU61715.1"/>
    </source>
</evidence>
<dbReference type="SUPFAM" id="SSF53335">
    <property type="entry name" value="S-adenosyl-L-methionine-dependent methyltransferases"/>
    <property type="match status" value="1"/>
</dbReference>
<dbReference type="Gene3D" id="3.40.50.150">
    <property type="entry name" value="Vaccinia Virus protein VP39"/>
    <property type="match status" value="2"/>
</dbReference>
<comment type="caution">
    <text evidence="1">The sequence shown here is derived from an EMBL/GenBank/DDBJ whole genome shotgun (WGS) entry which is preliminary data.</text>
</comment>
<accession>A0A849KJ02</accession>
<reference evidence="1 2" key="1">
    <citation type="submission" date="2020-05" db="EMBL/GenBank/DDBJ databases">
        <title>Draft Genome Sequence of Ochrobactrum soli Isolated from Stable Fly Gut.</title>
        <authorList>
            <person name="Pileggi M.T."/>
            <person name="Vazhakkala L.J."/>
            <person name="Wong C.N."/>
        </authorList>
    </citation>
    <scope>NUCLEOTIDE SEQUENCE [LARGE SCALE GENOMIC DNA]</scope>
    <source>
        <strain evidence="1 2">MTP-C0764</strain>
    </source>
</reference>